<proteinExistence type="predicted"/>
<comment type="caution">
    <text evidence="1">The sequence shown here is derived from an EMBL/GenBank/DDBJ whole genome shotgun (WGS) entry which is preliminary data.</text>
</comment>
<protein>
    <submittedName>
        <fullName evidence="1">Uncharacterized protein</fullName>
    </submittedName>
</protein>
<keyword evidence="2" id="KW-1185">Reference proteome</keyword>
<name>A0AAE1PFE3_9EUCA</name>
<dbReference type="EMBL" id="JAWZYT010002136">
    <property type="protein sequence ID" value="KAK4306417.1"/>
    <property type="molecule type" value="Genomic_DNA"/>
</dbReference>
<evidence type="ECO:0000313" key="2">
    <source>
        <dbReference type="Proteomes" id="UP001292094"/>
    </source>
</evidence>
<accession>A0AAE1PFE3</accession>
<reference evidence="1" key="1">
    <citation type="submission" date="2023-11" db="EMBL/GenBank/DDBJ databases">
        <title>Genome assemblies of two species of porcelain crab, Petrolisthes cinctipes and Petrolisthes manimaculis (Anomura: Porcellanidae).</title>
        <authorList>
            <person name="Angst P."/>
        </authorList>
    </citation>
    <scope>NUCLEOTIDE SEQUENCE</scope>
    <source>
        <strain evidence="1">PB745_02</strain>
        <tissue evidence="1">Gill</tissue>
    </source>
</reference>
<dbReference type="AlphaFoldDB" id="A0AAE1PFE3"/>
<gene>
    <name evidence="1" type="ORF">Pmani_021759</name>
</gene>
<dbReference type="Proteomes" id="UP001292094">
    <property type="component" value="Unassembled WGS sequence"/>
</dbReference>
<sequence>MEYECEDNLHGDDRTTQSYPRELNWPACLPSLASSAFFTPAYDLFSLRYSAFHNNKECHSYTVSPTLTATPVSLLSQLHQFPYSHCYTSFPYSHSYTSFPYSHSYTSFPYSHSYTSFPYSHSYHQFPPTLTATPVSPTLTATPVSPTLTATPVSPTLTATPVSPTLTATPVSPTLTATPVSLTHINLCRW</sequence>
<organism evidence="1 2">
    <name type="scientific">Petrolisthes manimaculis</name>
    <dbReference type="NCBI Taxonomy" id="1843537"/>
    <lineage>
        <taxon>Eukaryota</taxon>
        <taxon>Metazoa</taxon>
        <taxon>Ecdysozoa</taxon>
        <taxon>Arthropoda</taxon>
        <taxon>Crustacea</taxon>
        <taxon>Multicrustacea</taxon>
        <taxon>Malacostraca</taxon>
        <taxon>Eumalacostraca</taxon>
        <taxon>Eucarida</taxon>
        <taxon>Decapoda</taxon>
        <taxon>Pleocyemata</taxon>
        <taxon>Anomura</taxon>
        <taxon>Galatheoidea</taxon>
        <taxon>Porcellanidae</taxon>
        <taxon>Petrolisthes</taxon>
    </lineage>
</organism>
<evidence type="ECO:0000313" key="1">
    <source>
        <dbReference type="EMBL" id="KAK4306417.1"/>
    </source>
</evidence>